<accession>A0A2T0PUI9</accession>
<dbReference type="GO" id="GO:0005829">
    <property type="term" value="C:cytosol"/>
    <property type="evidence" value="ECO:0007669"/>
    <property type="project" value="TreeGrafter"/>
</dbReference>
<dbReference type="RefSeq" id="WP_106252949.1">
    <property type="nucleotide sequence ID" value="NZ_PVZC01000010.1"/>
</dbReference>
<keyword evidence="1" id="KW-0808">Transferase</keyword>
<dbReference type="GO" id="GO:0004315">
    <property type="term" value="F:3-oxoacyl-[acyl-carrier-protein] synthase activity"/>
    <property type="evidence" value="ECO:0007669"/>
    <property type="project" value="TreeGrafter"/>
</dbReference>
<dbReference type="InterPro" id="IPR014030">
    <property type="entry name" value="Ketoacyl_synth_N"/>
</dbReference>
<proteinExistence type="predicted"/>
<dbReference type="InterPro" id="IPR016039">
    <property type="entry name" value="Thiolase-like"/>
</dbReference>
<keyword evidence="5" id="KW-1185">Reference proteome</keyword>
<evidence type="ECO:0000313" key="4">
    <source>
        <dbReference type="EMBL" id="PRX92572.1"/>
    </source>
</evidence>
<feature type="domain" description="Beta-ketoacyl synthase-like N-terminal" evidence="3">
    <location>
        <begin position="68"/>
        <end position="211"/>
    </location>
</feature>
<dbReference type="PANTHER" id="PTHR11712:SF336">
    <property type="entry name" value="3-OXOACYL-[ACYL-CARRIER-PROTEIN] SYNTHASE, MITOCHONDRIAL"/>
    <property type="match status" value="1"/>
</dbReference>
<evidence type="ECO:0000313" key="5">
    <source>
        <dbReference type="Proteomes" id="UP000237846"/>
    </source>
</evidence>
<sequence>MSAAIADIVACGVLSAAGSGLPPLAAALAGPPDREEAPDREAGDGGYPPLRVRPVADARIAERLGRKGLARLTRTDQLGMAATAQAIEQLGGVPADAADRTGVVLGTSVGSTGRIAEFTRDTFVRERPYMVNPSHFPGTLMNSCAGQTAIRYGLTGVNSTLSGGATAGLAAVRFACNALANGHADLLLTGGVEELSAESAWAWHRTGLLGRDVAVGEGGAVFALARGTGGRAPLARLLACELGFADPAQGPAAVARGLAGQVERALARAGLTPAEVTVAVPGAGGPAGWGAVEERALRSALGLPGPRRLRPHRVIGETHGASAALGLAALLAHWSTAEEPGGTGLVTALSPDGQVGCLLVGRAEQQ</sequence>
<dbReference type="AlphaFoldDB" id="A0A2T0PUI9"/>
<organism evidence="4 5">
    <name type="scientific">Allonocardiopsis opalescens</name>
    <dbReference type="NCBI Taxonomy" id="1144618"/>
    <lineage>
        <taxon>Bacteria</taxon>
        <taxon>Bacillati</taxon>
        <taxon>Actinomycetota</taxon>
        <taxon>Actinomycetes</taxon>
        <taxon>Streptosporangiales</taxon>
        <taxon>Allonocardiopsis</taxon>
    </lineage>
</organism>
<dbReference type="GO" id="GO:0006633">
    <property type="term" value="P:fatty acid biosynthetic process"/>
    <property type="evidence" value="ECO:0007669"/>
    <property type="project" value="TreeGrafter"/>
</dbReference>
<comment type="caution">
    <text evidence="4">The sequence shown here is derived from an EMBL/GenBank/DDBJ whole genome shotgun (WGS) entry which is preliminary data.</text>
</comment>
<dbReference type="Proteomes" id="UP000237846">
    <property type="component" value="Unassembled WGS sequence"/>
</dbReference>
<dbReference type="EMBL" id="PVZC01000010">
    <property type="protein sequence ID" value="PRX92572.1"/>
    <property type="molecule type" value="Genomic_DNA"/>
</dbReference>
<dbReference type="PANTHER" id="PTHR11712">
    <property type="entry name" value="POLYKETIDE SYNTHASE-RELATED"/>
    <property type="match status" value="1"/>
</dbReference>
<dbReference type="Gene3D" id="3.40.47.10">
    <property type="match status" value="2"/>
</dbReference>
<evidence type="ECO:0000259" key="3">
    <source>
        <dbReference type="Pfam" id="PF00109"/>
    </source>
</evidence>
<feature type="compositionally biased region" description="Basic and acidic residues" evidence="2">
    <location>
        <begin position="32"/>
        <end position="43"/>
    </location>
</feature>
<evidence type="ECO:0000256" key="1">
    <source>
        <dbReference type="ARBA" id="ARBA00022679"/>
    </source>
</evidence>
<name>A0A2T0PUI9_9ACTN</name>
<dbReference type="OrthoDB" id="7061549at2"/>
<feature type="region of interest" description="Disordered" evidence="2">
    <location>
        <begin position="27"/>
        <end position="49"/>
    </location>
</feature>
<dbReference type="InterPro" id="IPR000794">
    <property type="entry name" value="Beta-ketoacyl_synthase"/>
</dbReference>
<protein>
    <submittedName>
        <fullName evidence="4">3-oxoacyl-[acyl-carrier-protein] synthase II</fullName>
    </submittedName>
</protein>
<evidence type="ECO:0000256" key="2">
    <source>
        <dbReference type="SAM" id="MobiDB-lite"/>
    </source>
</evidence>
<gene>
    <name evidence="4" type="ORF">CLV72_110334</name>
</gene>
<dbReference type="Pfam" id="PF00109">
    <property type="entry name" value="ketoacyl-synt"/>
    <property type="match status" value="1"/>
</dbReference>
<reference evidence="4 5" key="1">
    <citation type="submission" date="2018-03" db="EMBL/GenBank/DDBJ databases">
        <title>Genomic Encyclopedia of Archaeal and Bacterial Type Strains, Phase II (KMG-II): from individual species to whole genera.</title>
        <authorList>
            <person name="Goeker M."/>
        </authorList>
    </citation>
    <scope>NUCLEOTIDE SEQUENCE [LARGE SCALE GENOMIC DNA]</scope>
    <source>
        <strain evidence="4 5">DSM 45601</strain>
    </source>
</reference>
<dbReference type="SUPFAM" id="SSF53901">
    <property type="entry name" value="Thiolase-like"/>
    <property type="match status" value="2"/>
</dbReference>